<proteinExistence type="predicted"/>
<evidence type="ECO:0000313" key="1">
    <source>
        <dbReference type="EMBL" id="GAG34514.1"/>
    </source>
</evidence>
<feature type="non-terminal residue" evidence="1">
    <location>
        <position position="1"/>
    </location>
</feature>
<dbReference type="EMBL" id="BARS01048248">
    <property type="protein sequence ID" value="GAG34514.1"/>
    <property type="molecule type" value="Genomic_DNA"/>
</dbReference>
<reference evidence="1" key="1">
    <citation type="journal article" date="2014" name="Front. Microbiol.">
        <title>High frequency of phylogenetically diverse reductive dehalogenase-homologous genes in deep subseafloor sedimentary metagenomes.</title>
        <authorList>
            <person name="Kawai M."/>
            <person name="Futagami T."/>
            <person name="Toyoda A."/>
            <person name="Takaki Y."/>
            <person name="Nishi S."/>
            <person name="Hori S."/>
            <person name="Arai W."/>
            <person name="Tsubouchi T."/>
            <person name="Morono Y."/>
            <person name="Uchiyama I."/>
            <person name="Ito T."/>
            <person name="Fujiyama A."/>
            <person name="Inagaki F."/>
            <person name="Takami H."/>
        </authorList>
    </citation>
    <scope>NUCLEOTIDE SEQUENCE</scope>
    <source>
        <strain evidence="1">Expedition CK06-06</strain>
    </source>
</reference>
<name>X0WU60_9ZZZZ</name>
<dbReference type="AlphaFoldDB" id="X0WU60"/>
<protein>
    <submittedName>
        <fullName evidence="1">Uncharacterized protein</fullName>
    </submittedName>
</protein>
<sequence length="57" mass="5980">RPEFALGTSRRIVKAVLGDEGWGEDEGETTLEAGDVIEGIASIASVVDYVISGIENS</sequence>
<organism evidence="1">
    <name type="scientific">marine sediment metagenome</name>
    <dbReference type="NCBI Taxonomy" id="412755"/>
    <lineage>
        <taxon>unclassified sequences</taxon>
        <taxon>metagenomes</taxon>
        <taxon>ecological metagenomes</taxon>
    </lineage>
</organism>
<accession>X0WU60</accession>
<gene>
    <name evidence="1" type="ORF">S01H1_72358</name>
</gene>
<comment type="caution">
    <text evidence="1">The sequence shown here is derived from an EMBL/GenBank/DDBJ whole genome shotgun (WGS) entry which is preliminary data.</text>
</comment>